<evidence type="ECO:0000256" key="1">
    <source>
        <dbReference type="SAM" id="Phobius"/>
    </source>
</evidence>
<keyword evidence="1" id="KW-0472">Membrane</keyword>
<dbReference type="Proteomes" id="UP000198280">
    <property type="component" value="Unassembled WGS sequence"/>
</dbReference>
<accession>A0A239GDD1</accession>
<keyword evidence="1" id="KW-1133">Transmembrane helix</keyword>
<proteinExistence type="predicted"/>
<gene>
    <name evidence="2" type="ORF">SAMN05216252_107336</name>
</gene>
<sequence>MTGTTPSRRRLAVSALVVWPALSLAGWGLAHVLGGPEDLVGSAATVGVLMLAVAAADRTHRWRQHRRAG</sequence>
<keyword evidence="1" id="KW-0812">Transmembrane</keyword>
<dbReference type="AlphaFoldDB" id="A0A239GDD1"/>
<feature type="transmembrane region" description="Helical" evidence="1">
    <location>
        <begin position="40"/>
        <end position="57"/>
    </location>
</feature>
<protein>
    <submittedName>
        <fullName evidence="2">Uncharacterized protein</fullName>
    </submittedName>
</protein>
<dbReference type="EMBL" id="FZOF01000007">
    <property type="protein sequence ID" value="SNS66808.1"/>
    <property type="molecule type" value="Genomic_DNA"/>
</dbReference>
<keyword evidence="3" id="KW-1185">Reference proteome</keyword>
<evidence type="ECO:0000313" key="2">
    <source>
        <dbReference type="EMBL" id="SNS66808.1"/>
    </source>
</evidence>
<dbReference type="OrthoDB" id="4311571at2"/>
<name>A0A239GDD1_9ACTN</name>
<evidence type="ECO:0000313" key="3">
    <source>
        <dbReference type="Proteomes" id="UP000198280"/>
    </source>
</evidence>
<dbReference type="RefSeq" id="WP_089224754.1">
    <property type="nucleotide sequence ID" value="NZ_FZOF01000007.1"/>
</dbReference>
<reference evidence="2 3" key="1">
    <citation type="submission" date="2017-06" db="EMBL/GenBank/DDBJ databases">
        <authorList>
            <person name="Kim H.J."/>
            <person name="Triplett B.A."/>
        </authorList>
    </citation>
    <scope>NUCLEOTIDE SEQUENCE [LARGE SCALE GENOMIC DNA]</scope>
    <source>
        <strain evidence="2 3">CGMCC 4.1858</strain>
    </source>
</reference>
<organism evidence="2 3">
    <name type="scientific">Actinacidiphila glaucinigra</name>
    <dbReference type="NCBI Taxonomy" id="235986"/>
    <lineage>
        <taxon>Bacteria</taxon>
        <taxon>Bacillati</taxon>
        <taxon>Actinomycetota</taxon>
        <taxon>Actinomycetes</taxon>
        <taxon>Kitasatosporales</taxon>
        <taxon>Streptomycetaceae</taxon>
        <taxon>Actinacidiphila</taxon>
    </lineage>
</organism>